<dbReference type="Proteomes" id="UP000011777">
    <property type="component" value="Unassembled WGS sequence"/>
</dbReference>
<dbReference type="OMA" id="SEENWKD"/>
<dbReference type="Pfam" id="PF01399">
    <property type="entry name" value="PCI"/>
    <property type="match status" value="1"/>
</dbReference>
<dbReference type="PROSITE" id="PS50250">
    <property type="entry name" value="PCI"/>
    <property type="match status" value="1"/>
</dbReference>
<protein>
    <recommendedName>
        <fullName evidence="2">PCI domain-containing protein</fullName>
    </recommendedName>
</protein>
<dbReference type="SMART" id="SM00088">
    <property type="entry name" value="PINT"/>
    <property type="match status" value="1"/>
</dbReference>
<comment type="caution">
    <text evidence="3">The sequence shown here is derived from an EMBL/GenBank/DDBJ whole genome shotgun (WGS) entry which is preliminary data.</text>
</comment>
<dbReference type="OrthoDB" id="194139at2759"/>
<name>M3HG90_CANMX</name>
<dbReference type="eggNOG" id="KOG1464">
    <property type="taxonomic scope" value="Eukaryota"/>
</dbReference>
<dbReference type="GO" id="GO:0008541">
    <property type="term" value="C:proteasome regulatory particle, lid subcomplex"/>
    <property type="evidence" value="ECO:0007669"/>
    <property type="project" value="UniProtKB-ARBA"/>
</dbReference>
<proteinExistence type="predicted"/>
<dbReference type="InterPro" id="IPR050871">
    <property type="entry name" value="26S_Proteasome/COP9_Components"/>
</dbReference>
<dbReference type="EMBL" id="AOGT01002060">
    <property type="protein sequence ID" value="EMG46277.1"/>
    <property type="molecule type" value="Genomic_DNA"/>
</dbReference>
<feature type="compositionally biased region" description="Acidic residues" evidence="1">
    <location>
        <begin position="1"/>
        <end position="29"/>
    </location>
</feature>
<evidence type="ECO:0000313" key="3">
    <source>
        <dbReference type="EMBL" id="EMG46277.1"/>
    </source>
</evidence>
<dbReference type="STRING" id="1245528.M3HG90"/>
<dbReference type="InterPro" id="IPR036390">
    <property type="entry name" value="WH_DNA-bd_sf"/>
</dbReference>
<feature type="region of interest" description="Disordered" evidence="1">
    <location>
        <begin position="1"/>
        <end position="54"/>
    </location>
</feature>
<organism evidence="3 4">
    <name type="scientific">Candida maltosa (strain Xu316)</name>
    <name type="common">Yeast</name>
    <dbReference type="NCBI Taxonomy" id="1245528"/>
    <lineage>
        <taxon>Eukaryota</taxon>
        <taxon>Fungi</taxon>
        <taxon>Dikarya</taxon>
        <taxon>Ascomycota</taxon>
        <taxon>Saccharomycotina</taxon>
        <taxon>Pichiomycetes</taxon>
        <taxon>Debaryomycetaceae</taxon>
        <taxon>Candida/Lodderomyces clade</taxon>
        <taxon>Candida</taxon>
    </lineage>
</organism>
<dbReference type="SMART" id="SM00753">
    <property type="entry name" value="PAM"/>
    <property type="match status" value="1"/>
</dbReference>
<evidence type="ECO:0000313" key="4">
    <source>
        <dbReference type="Proteomes" id="UP000011777"/>
    </source>
</evidence>
<reference evidence="3 4" key="1">
    <citation type="submission" date="2013-02" db="EMBL/GenBank/DDBJ databases">
        <title>Genome sequence of Candida maltosa Xu316, a potential industrial strain for xylitol and ethanol production.</title>
        <authorList>
            <person name="Yu J."/>
            <person name="Wang Q."/>
            <person name="Geng X."/>
            <person name="Bao W."/>
            <person name="He P."/>
            <person name="Cai J."/>
        </authorList>
    </citation>
    <scope>NUCLEOTIDE SEQUENCE [LARGE SCALE GENOMIC DNA]</scope>
    <source>
        <strain evidence="4">Xu316</strain>
    </source>
</reference>
<feature type="domain" description="PCI" evidence="2">
    <location>
        <begin position="274"/>
        <end position="451"/>
    </location>
</feature>
<feature type="compositionally biased region" description="Acidic residues" evidence="1">
    <location>
        <begin position="40"/>
        <end position="52"/>
    </location>
</feature>
<dbReference type="PANTHER" id="PTHR10678">
    <property type="entry name" value="26S PROTEASOME NON-ATPASE REGULATORY SUBUNIT 11/COP9 SIGNALOSOME COMPLEX SUBUNIT 2"/>
    <property type="match status" value="1"/>
</dbReference>
<accession>M3HG90</accession>
<dbReference type="AlphaFoldDB" id="M3HG90"/>
<dbReference type="Gene3D" id="1.25.40.570">
    <property type="match status" value="1"/>
</dbReference>
<gene>
    <name evidence="3" type="ORF">G210_3480</name>
</gene>
<sequence>MSDEEFYSEESYEFEFEDEDEDQDLNDDNNENKDNISNSDGDEANDENDENTSIDNKYYTAKGYKDDDVETAVSHFKKIIEIIDTSDSIESEDYDYIFKSYKQLMKLYFNQNNYDSVILLLRDLFKINKFIDKSYFEDSLSKMILRYSNESNNLKFVNDFYTVLLDNCEASNSRLWLRINVNLLTLKIDNKNFDEVPSLLDNIYKKLKDCLDSIQKSFTLQVIASEIDYLSKTNNLDLPRMSQLYRMSLKITTAVTHPKILAVIKECGGKVQFYRENFEKSRIEFYESFKSYDEAGSPLKYKLLKYVALCSLLTESELDPFESQETQTVSKSPEFDDLKLFIHSYNSLNLDEFLRVFQKENVSGVDKNDSFYDDDIFIQASKKILVNLQLKSLLNYIKGYTSVRFEFICQKLKITESEMEGLLLQLTNSGKLKHSKIDFINKVIFTSDTIVKRVQFPQTSTKDIYYNIKLLECLSTKPQINKQFNEDIMDVDEGPNIPATTDYFHQYFFPVDRPSKSKDWYSSIEAWYLFLISSIPQSNKDQMSQKDQILNLQKVNNVTATSTTGAASNTTKVENELANFNTGLLNSTVSIEDHEDDTDVDKINKVDVLNAWYKEAKEYLFVNTL</sequence>
<evidence type="ECO:0000259" key="2">
    <source>
        <dbReference type="PROSITE" id="PS50250"/>
    </source>
</evidence>
<dbReference type="SUPFAM" id="SSF46785">
    <property type="entry name" value="Winged helix' DNA-binding domain"/>
    <property type="match status" value="1"/>
</dbReference>
<dbReference type="InterPro" id="IPR000717">
    <property type="entry name" value="PCI_dom"/>
</dbReference>
<dbReference type="HOGENOM" id="CLU_028981_1_0_1"/>
<keyword evidence="4" id="KW-1185">Reference proteome</keyword>
<evidence type="ECO:0000256" key="1">
    <source>
        <dbReference type="SAM" id="MobiDB-lite"/>
    </source>
</evidence>